<evidence type="ECO:0000313" key="2">
    <source>
        <dbReference type="EMBL" id="KAA6183479.1"/>
    </source>
</evidence>
<dbReference type="AlphaFoldDB" id="A0A5M8FFL2"/>
<protein>
    <recommendedName>
        <fullName evidence="4">DUF5666 domain-containing protein</fullName>
    </recommendedName>
</protein>
<comment type="caution">
    <text evidence="2">The sequence shown here is derived from an EMBL/GenBank/DDBJ whole genome shotgun (WGS) entry which is preliminary data.</text>
</comment>
<dbReference type="Proteomes" id="UP000322981">
    <property type="component" value="Unassembled WGS sequence"/>
</dbReference>
<keyword evidence="3" id="KW-1185">Reference proteome</keyword>
<dbReference type="RefSeq" id="WP_150094332.1">
    <property type="nucleotide sequence ID" value="NZ_JBFUOH010000017.1"/>
</dbReference>
<evidence type="ECO:0000313" key="3">
    <source>
        <dbReference type="Proteomes" id="UP000322981"/>
    </source>
</evidence>
<reference evidence="2 3" key="1">
    <citation type="submission" date="2019-09" db="EMBL/GenBank/DDBJ databases">
        <title>Whole-genome sequence of the purple sulfur bacterium Thiohalocapsa marina DSM 19078.</title>
        <authorList>
            <person name="Kyndt J.A."/>
            <person name="Meyer T.E."/>
        </authorList>
    </citation>
    <scope>NUCLEOTIDE SEQUENCE [LARGE SCALE GENOMIC DNA]</scope>
    <source>
        <strain evidence="2 3">DSM 19078</strain>
    </source>
</reference>
<evidence type="ECO:0000256" key="1">
    <source>
        <dbReference type="SAM" id="SignalP"/>
    </source>
</evidence>
<dbReference type="EMBL" id="VWXX01000032">
    <property type="protein sequence ID" value="KAA6183479.1"/>
    <property type="molecule type" value="Genomic_DNA"/>
</dbReference>
<dbReference type="OrthoDB" id="5570130at2"/>
<sequence>MIKPVSLLLTAAALTLPVGAQADDDFYGVIESQPTNGHIGEWVIGGRTFSATARTQIDEDDGPLLVGTCASVDWEGGMVEEIESEDASECAPVSVN</sequence>
<gene>
    <name evidence="2" type="ORF">F2Q65_15560</name>
</gene>
<accession>A0A5M8FFL2</accession>
<keyword evidence="1" id="KW-0732">Signal</keyword>
<feature type="signal peptide" evidence="1">
    <location>
        <begin position="1"/>
        <end position="22"/>
    </location>
</feature>
<name>A0A5M8FFL2_9GAMM</name>
<organism evidence="2 3">
    <name type="scientific">Thiohalocapsa marina</name>
    <dbReference type="NCBI Taxonomy" id="424902"/>
    <lineage>
        <taxon>Bacteria</taxon>
        <taxon>Pseudomonadati</taxon>
        <taxon>Pseudomonadota</taxon>
        <taxon>Gammaproteobacteria</taxon>
        <taxon>Chromatiales</taxon>
        <taxon>Chromatiaceae</taxon>
        <taxon>Thiohalocapsa</taxon>
    </lineage>
</organism>
<proteinExistence type="predicted"/>
<feature type="chain" id="PRO_5024428513" description="DUF5666 domain-containing protein" evidence="1">
    <location>
        <begin position="23"/>
        <end position="96"/>
    </location>
</feature>
<evidence type="ECO:0008006" key="4">
    <source>
        <dbReference type="Google" id="ProtNLM"/>
    </source>
</evidence>